<feature type="compositionally biased region" description="Basic and acidic residues" evidence="1">
    <location>
        <begin position="37"/>
        <end position="49"/>
    </location>
</feature>
<dbReference type="EMBL" id="JAJSOW010000108">
    <property type="protein sequence ID" value="KAI9152887.1"/>
    <property type="molecule type" value="Genomic_DNA"/>
</dbReference>
<name>A0AAD5I4V5_ACENE</name>
<reference evidence="2" key="2">
    <citation type="submission" date="2023-02" db="EMBL/GenBank/DDBJ databases">
        <authorList>
            <person name="Swenson N.G."/>
            <person name="Wegrzyn J.L."/>
            <person name="Mcevoy S.L."/>
        </authorList>
    </citation>
    <scope>NUCLEOTIDE SEQUENCE</scope>
    <source>
        <strain evidence="2">91603</strain>
        <tissue evidence="2">Leaf</tissue>
    </source>
</reference>
<feature type="compositionally biased region" description="Low complexity" evidence="1">
    <location>
        <begin position="13"/>
        <end position="25"/>
    </location>
</feature>
<accession>A0AAD5I4V5</accession>
<comment type="caution">
    <text evidence="2">The sequence shown here is derived from an EMBL/GenBank/DDBJ whole genome shotgun (WGS) entry which is preliminary data.</text>
</comment>
<keyword evidence="3" id="KW-1185">Reference proteome</keyword>
<evidence type="ECO:0000313" key="3">
    <source>
        <dbReference type="Proteomes" id="UP001064489"/>
    </source>
</evidence>
<organism evidence="2 3">
    <name type="scientific">Acer negundo</name>
    <name type="common">Box elder</name>
    <dbReference type="NCBI Taxonomy" id="4023"/>
    <lineage>
        <taxon>Eukaryota</taxon>
        <taxon>Viridiplantae</taxon>
        <taxon>Streptophyta</taxon>
        <taxon>Embryophyta</taxon>
        <taxon>Tracheophyta</taxon>
        <taxon>Spermatophyta</taxon>
        <taxon>Magnoliopsida</taxon>
        <taxon>eudicotyledons</taxon>
        <taxon>Gunneridae</taxon>
        <taxon>Pentapetalae</taxon>
        <taxon>rosids</taxon>
        <taxon>malvids</taxon>
        <taxon>Sapindales</taxon>
        <taxon>Sapindaceae</taxon>
        <taxon>Hippocastanoideae</taxon>
        <taxon>Acereae</taxon>
        <taxon>Acer</taxon>
    </lineage>
</organism>
<dbReference type="AlphaFoldDB" id="A0AAD5I4V5"/>
<feature type="compositionally biased region" description="Basic and acidic residues" evidence="1">
    <location>
        <begin position="131"/>
        <end position="147"/>
    </location>
</feature>
<sequence>MEPPVLDDHGIFPPLGTPLGTTPRTAPVSESYKRKRETQSQREVMGKTRQKQELEKEVLESFRFISFTAAVLAARYVSFNYMSLSFFFIVLTVACVTETMEPPVLDDHDTFPPLGTPLSTTHRTAPVSESYTRKRETQSQREAMGKMKQKQEFKKEVLESFHFLSSSCSGGRMVACVTETMETPVLDDHSTFPPLGTPLVTTPGISPAVAYVTGTMEPPVLDNHGTFPPLGTPLGTTPGIAPVSESYTRKR</sequence>
<feature type="compositionally biased region" description="Polar residues" evidence="1">
    <location>
        <begin position="117"/>
        <end position="130"/>
    </location>
</feature>
<feature type="compositionally biased region" description="Basic and acidic residues" evidence="1">
    <location>
        <begin position="1"/>
        <end position="10"/>
    </location>
</feature>
<feature type="region of interest" description="Disordered" evidence="1">
    <location>
        <begin position="229"/>
        <end position="251"/>
    </location>
</feature>
<feature type="region of interest" description="Disordered" evidence="1">
    <location>
        <begin position="1"/>
        <end position="49"/>
    </location>
</feature>
<reference evidence="2" key="1">
    <citation type="journal article" date="2022" name="Plant J.">
        <title>Strategies of tolerance reflected in two North American maple genomes.</title>
        <authorList>
            <person name="McEvoy S.L."/>
            <person name="Sezen U.U."/>
            <person name="Trouern-Trend A."/>
            <person name="McMahon S.M."/>
            <person name="Schaberg P.G."/>
            <person name="Yang J."/>
            <person name="Wegrzyn J.L."/>
            <person name="Swenson N.G."/>
        </authorList>
    </citation>
    <scope>NUCLEOTIDE SEQUENCE</scope>
    <source>
        <strain evidence="2">91603</strain>
    </source>
</reference>
<evidence type="ECO:0000313" key="2">
    <source>
        <dbReference type="EMBL" id="KAI9152887.1"/>
    </source>
</evidence>
<feature type="region of interest" description="Disordered" evidence="1">
    <location>
        <begin position="115"/>
        <end position="147"/>
    </location>
</feature>
<proteinExistence type="predicted"/>
<evidence type="ECO:0000256" key="1">
    <source>
        <dbReference type="SAM" id="MobiDB-lite"/>
    </source>
</evidence>
<protein>
    <submittedName>
        <fullName evidence="2">Uncharacterized protein</fullName>
    </submittedName>
</protein>
<feature type="compositionally biased region" description="Low complexity" evidence="1">
    <location>
        <begin position="229"/>
        <end position="239"/>
    </location>
</feature>
<dbReference type="Proteomes" id="UP001064489">
    <property type="component" value="Chromosome 11"/>
</dbReference>
<gene>
    <name evidence="2" type="ORF">LWI28_002513</name>
</gene>